<comment type="subcellular location">
    <subcellularLocation>
        <location evidence="16">Cell membrane</location>
        <topology evidence="16">Single-pass type I membrane protein</topology>
        <orientation evidence="16">Extracellular side</orientation>
    </subcellularLocation>
</comment>
<accession>A0A9P8VL30</accession>
<dbReference type="OrthoDB" id="2121828at2759"/>
<keyword evidence="14 17" id="KW-0472">Membrane</keyword>
<keyword evidence="10" id="KW-0560">Oxidoreductase</keyword>
<dbReference type="InterPro" id="IPR002355">
    <property type="entry name" value="Cu_oxidase_Cu_BS"/>
</dbReference>
<evidence type="ECO:0000256" key="9">
    <source>
        <dbReference type="ARBA" id="ARBA00022989"/>
    </source>
</evidence>
<evidence type="ECO:0000256" key="15">
    <source>
        <dbReference type="ARBA" id="ARBA00023180"/>
    </source>
</evidence>
<dbReference type="PANTHER" id="PTHR11709">
    <property type="entry name" value="MULTI-COPPER OXIDASE"/>
    <property type="match status" value="1"/>
</dbReference>
<dbReference type="Gene3D" id="2.60.40.420">
    <property type="entry name" value="Cupredoxins - blue copper proteins"/>
    <property type="match status" value="3"/>
</dbReference>
<dbReference type="GO" id="GO:0004322">
    <property type="term" value="F:ferroxidase activity"/>
    <property type="evidence" value="ECO:0007669"/>
    <property type="project" value="TreeGrafter"/>
</dbReference>
<protein>
    <submittedName>
        <fullName evidence="22">Cupredoxin</fullName>
    </submittedName>
</protein>
<dbReference type="InterPro" id="IPR044130">
    <property type="entry name" value="CuRO_2_Fet3-like"/>
</dbReference>
<keyword evidence="13" id="KW-0406">Ion transport</keyword>
<dbReference type="AlphaFoldDB" id="A0A9P8VL30"/>
<evidence type="ECO:0000256" key="6">
    <source>
        <dbReference type="ARBA" id="ARBA00022723"/>
    </source>
</evidence>
<keyword evidence="2" id="KW-0813">Transport</keyword>
<keyword evidence="11" id="KW-0408">Iron</keyword>
<keyword evidence="15" id="KW-0325">Glycoprotein</keyword>
<dbReference type="GO" id="GO:0033215">
    <property type="term" value="P:reductive iron assimilation"/>
    <property type="evidence" value="ECO:0007669"/>
    <property type="project" value="TreeGrafter"/>
</dbReference>
<evidence type="ECO:0000256" key="4">
    <source>
        <dbReference type="ARBA" id="ARBA00022496"/>
    </source>
</evidence>
<dbReference type="InterPro" id="IPR008972">
    <property type="entry name" value="Cupredoxin"/>
</dbReference>
<keyword evidence="7 18" id="KW-0732">Signal</keyword>
<evidence type="ECO:0000256" key="18">
    <source>
        <dbReference type="SAM" id="SignalP"/>
    </source>
</evidence>
<keyword evidence="8" id="KW-0677">Repeat</keyword>
<evidence type="ECO:0000256" key="16">
    <source>
        <dbReference type="ARBA" id="ARBA00037814"/>
    </source>
</evidence>
<evidence type="ECO:0000256" key="1">
    <source>
        <dbReference type="ARBA" id="ARBA00010609"/>
    </source>
</evidence>
<evidence type="ECO:0000259" key="20">
    <source>
        <dbReference type="Pfam" id="PF07731"/>
    </source>
</evidence>
<dbReference type="FunFam" id="2.60.40.420:FF:000022">
    <property type="entry name" value="FET5p Multicopper oxidase"/>
    <property type="match status" value="1"/>
</dbReference>
<evidence type="ECO:0000313" key="23">
    <source>
        <dbReference type="Proteomes" id="UP000770015"/>
    </source>
</evidence>
<dbReference type="CDD" id="cd13851">
    <property type="entry name" value="CuRO_1_Fet3p"/>
    <property type="match status" value="1"/>
</dbReference>
<dbReference type="InterPro" id="IPR011707">
    <property type="entry name" value="Cu-oxidase-like_N"/>
</dbReference>
<comment type="caution">
    <text evidence="22">The sequence shown here is derived from an EMBL/GenBank/DDBJ whole genome shotgun (WGS) entry which is preliminary data.</text>
</comment>
<evidence type="ECO:0000256" key="14">
    <source>
        <dbReference type="ARBA" id="ARBA00023136"/>
    </source>
</evidence>
<feature type="domain" description="Plastocyanin-like" evidence="20">
    <location>
        <begin position="358"/>
        <end position="492"/>
    </location>
</feature>
<evidence type="ECO:0000256" key="8">
    <source>
        <dbReference type="ARBA" id="ARBA00022737"/>
    </source>
</evidence>
<dbReference type="Pfam" id="PF07731">
    <property type="entry name" value="Cu-oxidase_2"/>
    <property type="match status" value="1"/>
</dbReference>
<keyword evidence="9 17" id="KW-1133">Transmembrane helix</keyword>
<dbReference type="Proteomes" id="UP000770015">
    <property type="component" value="Unassembled WGS sequence"/>
</dbReference>
<feature type="transmembrane region" description="Helical" evidence="17">
    <location>
        <begin position="549"/>
        <end position="571"/>
    </location>
</feature>
<feature type="signal peptide" evidence="18">
    <location>
        <begin position="1"/>
        <end position="16"/>
    </location>
</feature>
<comment type="similarity">
    <text evidence="1">Belongs to the multicopper oxidase family.</text>
</comment>
<dbReference type="Pfam" id="PF07732">
    <property type="entry name" value="Cu-oxidase_3"/>
    <property type="match status" value="1"/>
</dbReference>
<dbReference type="InterPro" id="IPR001117">
    <property type="entry name" value="Cu-oxidase_2nd"/>
</dbReference>
<sequence>MKFLLIAIGSAWPVLAATVSYDFKIGWVTANPDKAFDRPVIGINGQWPIPRIEANIGDNVIVNVQNDLGNQSTSLHFHGLFMNGTTHMDGPAQVTQCEIPPGVSFTYNFTIDQPGTYWYHSHTHSQYPDGLRGPLIIHDLDSPYKDAYDEEMILTLSDWYHDQMTTLIPKFMAKSNPTGAEPVPNAALMNETQDLSIDVQPGRTYLVRVVNMAAFAAQYLWIEGHNMTIVEVDGVYTERAEASMIYLSAAQRCSFLLTTRNDTTENFAIVGSMDTDLFDQLPDDLNWNVTGWLVYDKQKPLPAPAVVDVFEPFDDMTLVPQDGLEKYPEPDHVVELSVIMDNLGDGANYAFFNNISYKSPKVPTLYTVLSAGDLATNAAVYGEYTHPFVLEKDEIVEIVLNNLDPGRHPFHLHGHHFQALHRSEPEAGTVADTGVGEADFPKVPMRRDTLVVWPNGNIIMRFKANNPGVWLFHCHIEWHVTSGLMATFVEAPLDIQKSLILPQDHFDACSAAQIPTQGNAAANTKDLLDLSGQNAPPPPLPAGFTPRGIVAFVFSCIAGILGVIVVAWYGLAKPAGAEVEAEALHSNVAIGSEGVWPGGVSKGEAGAEAGAGRTA</sequence>
<feature type="domain" description="Plastocyanin-like" evidence="21">
    <location>
        <begin position="25"/>
        <end position="140"/>
    </location>
</feature>
<dbReference type="SUPFAM" id="SSF49503">
    <property type="entry name" value="Cupredoxins"/>
    <property type="match status" value="3"/>
</dbReference>
<keyword evidence="12" id="KW-0186">Copper</keyword>
<evidence type="ECO:0000256" key="12">
    <source>
        <dbReference type="ARBA" id="ARBA00023008"/>
    </source>
</evidence>
<dbReference type="PANTHER" id="PTHR11709:SF361">
    <property type="entry name" value="IRON TRANSPORT MULTICOPPER OXIDASE FET3"/>
    <property type="match status" value="1"/>
</dbReference>
<feature type="domain" description="Plastocyanin-like" evidence="19">
    <location>
        <begin position="150"/>
        <end position="297"/>
    </location>
</feature>
<dbReference type="InterPro" id="IPR011706">
    <property type="entry name" value="Cu-oxidase_C"/>
</dbReference>
<dbReference type="EMBL" id="JAGSXJ010000002">
    <property type="protein sequence ID" value="KAH6695486.1"/>
    <property type="molecule type" value="Genomic_DNA"/>
</dbReference>
<keyword evidence="5 17" id="KW-0812">Transmembrane</keyword>
<dbReference type="FunFam" id="2.60.40.420:FF:000025">
    <property type="entry name" value="FET5p Multicopper oxidase"/>
    <property type="match status" value="1"/>
</dbReference>
<dbReference type="Pfam" id="PF00394">
    <property type="entry name" value="Cu-oxidase"/>
    <property type="match status" value="1"/>
</dbReference>
<dbReference type="GO" id="GO:0005507">
    <property type="term" value="F:copper ion binding"/>
    <property type="evidence" value="ECO:0007669"/>
    <property type="project" value="InterPro"/>
</dbReference>
<keyword evidence="3" id="KW-1003">Cell membrane</keyword>
<dbReference type="CDD" id="cd13877">
    <property type="entry name" value="CuRO_2_Fet3p_like"/>
    <property type="match status" value="1"/>
</dbReference>
<gene>
    <name evidence="22" type="ORF">F5X68DRAFT_127664</name>
</gene>
<organism evidence="22 23">
    <name type="scientific">Plectosphaerella plurivora</name>
    <dbReference type="NCBI Taxonomy" id="936078"/>
    <lineage>
        <taxon>Eukaryota</taxon>
        <taxon>Fungi</taxon>
        <taxon>Dikarya</taxon>
        <taxon>Ascomycota</taxon>
        <taxon>Pezizomycotina</taxon>
        <taxon>Sordariomycetes</taxon>
        <taxon>Hypocreomycetidae</taxon>
        <taxon>Glomerellales</taxon>
        <taxon>Plectosphaerellaceae</taxon>
        <taxon>Plectosphaerella</taxon>
    </lineage>
</organism>
<evidence type="ECO:0000256" key="13">
    <source>
        <dbReference type="ARBA" id="ARBA00023065"/>
    </source>
</evidence>
<evidence type="ECO:0000256" key="11">
    <source>
        <dbReference type="ARBA" id="ARBA00023004"/>
    </source>
</evidence>
<dbReference type="InterPro" id="IPR033138">
    <property type="entry name" value="Cu_oxidase_CS"/>
</dbReference>
<keyword evidence="6" id="KW-0479">Metal-binding</keyword>
<reference evidence="22" key="1">
    <citation type="journal article" date="2021" name="Nat. Commun.">
        <title>Genetic determinants of endophytism in the Arabidopsis root mycobiome.</title>
        <authorList>
            <person name="Mesny F."/>
            <person name="Miyauchi S."/>
            <person name="Thiergart T."/>
            <person name="Pickel B."/>
            <person name="Atanasova L."/>
            <person name="Karlsson M."/>
            <person name="Huettel B."/>
            <person name="Barry K.W."/>
            <person name="Haridas S."/>
            <person name="Chen C."/>
            <person name="Bauer D."/>
            <person name="Andreopoulos W."/>
            <person name="Pangilinan J."/>
            <person name="LaButti K."/>
            <person name="Riley R."/>
            <person name="Lipzen A."/>
            <person name="Clum A."/>
            <person name="Drula E."/>
            <person name="Henrissat B."/>
            <person name="Kohler A."/>
            <person name="Grigoriev I.V."/>
            <person name="Martin F.M."/>
            <person name="Hacquard S."/>
        </authorList>
    </citation>
    <scope>NUCLEOTIDE SEQUENCE</scope>
    <source>
        <strain evidence="22">MPI-SDFR-AT-0117</strain>
    </source>
</reference>
<dbReference type="CDD" id="cd13899">
    <property type="entry name" value="CuRO_3_Fet3p"/>
    <property type="match status" value="1"/>
</dbReference>
<keyword evidence="23" id="KW-1185">Reference proteome</keyword>
<evidence type="ECO:0000256" key="17">
    <source>
        <dbReference type="SAM" id="Phobius"/>
    </source>
</evidence>
<evidence type="ECO:0000256" key="2">
    <source>
        <dbReference type="ARBA" id="ARBA00022448"/>
    </source>
</evidence>
<evidence type="ECO:0000259" key="19">
    <source>
        <dbReference type="Pfam" id="PF00394"/>
    </source>
</evidence>
<evidence type="ECO:0000313" key="22">
    <source>
        <dbReference type="EMBL" id="KAH6695486.1"/>
    </source>
</evidence>
<evidence type="ECO:0000256" key="5">
    <source>
        <dbReference type="ARBA" id="ARBA00022692"/>
    </source>
</evidence>
<dbReference type="PROSITE" id="PS00079">
    <property type="entry name" value="MULTICOPPER_OXIDASE1"/>
    <property type="match status" value="2"/>
</dbReference>
<proteinExistence type="inferred from homology"/>
<dbReference type="GO" id="GO:0010106">
    <property type="term" value="P:cellular response to iron ion starvation"/>
    <property type="evidence" value="ECO:0007669"/>
    <property type="project" value="TreeGrafter"/>
</dbReference>
<evidence type="ECO:0000256" key="7">
    <source>
        <dbReference type="ARBA" id="ARBA00022729"/>
    </source>
</evidence>
<evidence type="ECO:0000256" key="10">
    <source>
        <dbReference type="ARBA" id="ARBA00023002"/>
    </source>
</evidence>
<keyword evidence="4" id="KW-0410">Iron transport</keyword>
<name>A0A9P8VL30_9PEZI</name>
<feature type="chain" id="PRO_5040500102" evidence="18">
    <location>
        <begin position="17"/>
        <end position="615"/>
    </location>
</feature>
<evidence type="ECO:0000256" key="3">
    <source>
        <dbReference type="ARBA" id="ARBA00022475"/>
    </source>
</evidence>
<dbReference type="PROSITE" id="PS00080">
    <property type="entry name" value="MULTICOPPER_OXIDASE2"/>
    <property type="match status" value="1"/>
</dbReference>
<dbReference type="GO" id="GO:0033573">
    <property type="term" value="C:high-affinity iron permease complex"/>
    <property type="evidence" value="ECO:0007669"/>
    <property type="project" value="TreeGrafter"/>
</dbReference>
<evidence type="ECO:0000259" key="21">
    <source>
        <dbReference type="Pfam" id="PF07732"/>
    </source>
</evidence>
<dbReference type="InterPro" id="IPR045087">
    <property type="entry name" value="Cu-oxidase_fam"/>
</dbReference>
<dbReference type="FunFam" id="2.60.40.420:FF:000024">
    <property type="entry name" value="FET5p Multicopper oxidase"/>
    <property type="match status" value="1"/>
</dbReference>